<dbReference type="Gene3D" id="3.30.420.40">
    <property type="match status" value="5"/>
</dbReference>
<evidence type="ECO:0000256" key="4">
    <source>
        <dbReference type="SAM" id="MobiDB-lite"/>
    </source>
</evidence>
<keyword evidence="2 3" id="KW-0067">ATP-binding</keyword>
<keyword evidence="6" id="KW-1185">Reference proteome</keyword>
<dbReference type="EMBL" id="BLLK01000038">
    <property type="protein sequence ID" value="GFH49317.1"/>
    <property type="molecule type" value="Genomic_DNA"/>
</dbReference>
<dbReference type="Proteomes" id="UP001054902">
    <property type="component" value="Unassembled WGS sequence"/>
</dbReference>
<dbReference type="AlphaFoldDB" id="A0AAD3CNN2"/>
<dbReference type="Gene3D" id="3.90.640.10">
    <property type="entry name" value="Actin, Chain A, domain 4"/>
    <property type="match status" value="1"/>
</dbReference>
<evidence type="ECO:0008006" key="7">
    <source>
        <dbReference type="Google" id="ProtNLM"/>
    </source>
</evidence>
<evidence type="ECO:0000313" key="6">
    <source>
        <dbReference type="Proteomes" id="UP001054902"/>
    </source>
</evidence>
<name>A0AAD3CNN2_9STRA</name>
<sequence>MPDTNKLISDLPASQRGIGVGIDLGTTNSAISILNEEGNPKLIKVEGKSTIPSVISIQHNRDAEDEEYKLELCVGVDDSLDHADDNPDKFYYRHVKRVIGMGTTTAAASIEVVPHLVIRTASQRRKGKSMNKKSKKEGLGGLGLEKILQDARENPVRLALPEGLSSTLLEDDVTEENEGTVAPEVLSSKVLKKLFETAEAETGERITRAVIGVPAYFNDLQREATITAATLASSIPRERIRLLREPEAAALAYGIGKKQVGRGDEEELVLVFDLGGGTFDVSILEVGGGIYEVVATGGNNMLGGSDFDARIAQFISKKMVEHGCEKNYWKDAGDVAEKLVTSSEQVRIALSNTKEVILGLPTTAEGWLEMQDPKEVVLSTKQNDEEFAHVSDVGIAEDGLALVRLSRKAMEKLCVEEFLALLRPVREVAILAGAMLPGDASPSAVEAVIAMEEELELELAQNADTFANFYDESGEAVEDEVDDEISEDMLLQIREMELKAQKKKQQKGRKRARNTQKDERKFREQKRKADEEAKRKANASNVKVRDGINGRRITQVVLVGGATRMPAIGRLLAASTGVVPQKTVNPDECVALGCAVQVGILDGINTDLQVLSPIEAAMMRALAKKRGLDVENDDDEFGDFDDFDDFDFEGGYSETVYY</sequence>
<dbReference type="InterPro" id="IPR013126">
    <property type="entry name" value="Hsp_70_fam"/>
</dbReference>
<dbReference type="PRINTS" id="PR00301">
    <property type="entry name" value="HEATSHOCK70"/>
</dbReference>
<comment type="caution">
    <text evidence="5">The sequence shown here is derived from an EMBL/GenBank/DDBJ whole genome shotgun (WGS) entry which is preliminary data.</text>
</comment>
<dbReference type="InterPro" id="IPR018181">
    <property type="entry name" value="Heat_shock_70_CS"/>
</dbReference>
<feature type="region of interest" description="Disordered" evidence="4">
    <location>
        <begin position="501"/>
        <end position="540"/>
    </location>
</feature>
<organism evidence="5 6">
    <name type="scientific">Chaetoceros tenuissimus</name>
    <dbReference type="NCBI Taxonomy" id="426638"/>
    <lineage>
        <taxon>Eukaryota</taxon>
        <taxon>Sar</taxon>
        <taxon>Stramenopiles</taxon>
        <taxon>Ochrophyta</taxon>
        <taxon>Bacillariophyta</taxon>
        <taxon>Coscinodiscophyceae</taxon>
        <taxon>Chaetocerotophycidae</taxon>
        <taxon>Chaetocerotales</taxon>
        <taxon>Chaetocerotaceae</taxon>
        <taxon>Chaetoceros</taxon>
    </lineage>
</organism>
<dbReference type="GO" id="GO:0140662">
    <property type="term" value="F:ATP-dependent protein folding chaperone"/>
    <property type="evidence" value="ECO:0007669"/>
    <property type="project" value="InterPro"/>
</dbReference>
<evidence type="ECO:0000256" key="1">
    <source>
        <dbReference type="ARBA" id="ARBA00022741"/>
    </source>
</evidence>
<keyword evidence="1 3" id="KW-0547">Nucleotide-binding</keyword>
<dbReference type="PANTHER" id="PTHR19375">
    <property type="entry name" value="HEAT SHOCK PROTEIN 70KDA"/>
    <property type="match status" value="1"/>
</dbReference>
<gene>
    <name evidence="5" type="ORF">CTEN210_05793</name>
</gene>
<feature type="compositionally biased region" description="Basic residues" evidence="4">
    <location>
        <begin position="501"/>
        <end position="514"/>
    </location>
</feature>
<dbReference type="PROSITE" id="PS01036">
    <property type="entry name" value="HSP70_3"/>
    <property type="match status" value="1"/>
</dbReference>
<evidence type="ECO:0000256" key="3">
    <source>
        <dbReference type="RuleBase" id="RU003322"/>
    </source>
</evidence>
<dbReference type="GO" id="GO:0005524">
    <property type="term" value="F:ATP binding"/>
    <property type="evidence" value="ECO:0007669"/>
    <property type="project" value="UniProtKB-KW"/>
</dbReference>
<accession>A0AAD3CNN2</accession>
<evidence type="ECO:0000313" key="5">
    <source>
        <dbReference type="EMBL" id="GFH49317.1"/>
    </source>
</evidence>
<reference evidence="5 6" key="1">
    <citation type="journal article" date="2021" name="Sci. Rep.">
        <title>The genome of the diatom Chaetoceros tenuissimus carries an ancient integrated fragment of an extant virus.</title>
        <authorList>
            <person name="Hongo Y."/>
            <person name="Kimura K."/>
            <person name="Takaki Y."/>
            <person name="Yoshida Y."/>
            <person name="Baba S."/>
            <person name="Kobayashi G."/>
            <person name="Nagasaki K."/>
            <person name="Hano T."/>
            <person name="Tomaru Y."/>
        </authorList>
    </citation>
    <scope>NUCLEOTIDE SEQUENCE [LARGE SCALE GENOMIC DNA]</scope>
    <source>
        <strain evidence="5 6">NIES-3715</strain>
    </source>
</reference>
<proteinExistence type="inferred from homology"/>
<evidence type="ECO:0000256" key="2">
    <source>
        <dbReference type="ARBA" id="ARBA00022840"/>
    </source>
</evidence>
<comment type="similarity">
    <text evidence="3">Belongs to the heat shock protein 70 family.</text>
</comment>
<dbReference type="PROSITE" id="PS00329">
    <property type="entry name" value="HSP70_2"/>
    <property type="match status" value="1"/>
</dbReference>
<dbReference type="PROSITE" id="PS00297">
    <property type="entry name" value="HSP70_1"/>
    <property type="match status" value="1"/>
</dbReference>
<protein>
    <recommendedName>
        <fullName evidence="7">Heat shock protein 70</fullName>
    </recommendedName>
</protein>
<feature type="compositionally biased region" description="Basic and acidic residues" evidence="4">
    <location>
        <begin position="515"/>
        <end position="535"/>
    </location>
</feature>
<dbReference type="SUPFAM" id="SSF53067">
    <property type="entry name" value="Actin-like ATPase domain"/>
    <property type="match status" value="1"/>
</dbReference>
<dbReference type="Pfam" id="PF00012">
    <property type="entry name" value="HSP70"/>
    <property type="match status" value="3"/>
</dbReference>
<dbReference type="InterPro" id="IPR043129">
    <property type="entry name" value="ATPase_NBD"/>
</dbReference>